<evidence type="ECO:0000256" key="5">
    <source>
        <dbReference type="ARBA" id="ARBA00023136"/>
    </source>
</evidence>
<evidence type="ECO:0000313" key="9">
    <source>
        <dbReference type="EMBL" id="PIA97764.1"/>
    </source>
</evidence>
<dbReference type="InterPro" id="IPR018247">
    <property type="entry name" value="EF_Hand_1_Ca_BS"/>
</dbReference>
<dbReference type="InterPro" id="IPR023408">
    <property type="entry name" value="MscS_beta-dom_sf"/>
</dbReference>
<dbReference type="GO" id="GO:0005262">
    <property type="term" value="F:calcium channel activity"/>
    <property type="evidence" value="ECO:0007669"/>
    <property type="project" value="TreeGrafter"/>
</dbReference>
<keyword evidence="4 7" id="KW-1133">Transmembrane helix</keyword>
<dbReference type="OrthoDB" id="544685at2759"/>
<accession>A0A2G5HYZ5</accession>
<feature type="transmembrane region" description="Helical" evidence="7">
    <location>
        <begin position="130"/>
        <end position="152"/>
    </location>
</feature>
<evidence type="ECO:0000313" key="12">
    <source>
        <dbReference type="Proteomes" id="UP001302367"/>
    </source>
</evidence>
<dbReference type="GO" id="GO:0005509">
    <property type="term" value="F:calcium ion binding"/>
    <property type="evidence" value="ECO:0007669"/>
    <property type="project" value="InterPro"/>
</dbReference>
<dbReference type="SUPFAM" id="SSF50182">
    <property type="entry name" value="Sm-like ribonucleoproteins"/>
    <property type="match status" value="1"/>
</dbReference>
<feature type="compositionally biased region" description="Basic and acidic residues" evidence="6">
    <location>
        <begin position="786"/>
        <end position="804"/>
    </location>
</feature>
<proteinExistence type="predicted"/>
<dbReference type="InterPro" id="IPR010920">
    <property type="entry name" value="LSM_dom_sf"/>
</dbReference>
<dbReference type="Gene3D" id="2.30.30.60">
    <property type="match status" value="1"/>
</dbReference>
<reference evidence="10 12" key="2">
    <citation type="submission" date="2023-09" db="EMBL/GenBank/DDBJ databases">
        <title>Complete-Gapless Cercospora beticola genome.</title>
        <authorList>
            <person name="Wyatt N.A."/>
            <person name="Spanner R.E."/>
            <person name="Bolton M.D."/>
        </authorList>
    </citation>
    <scope>NUCLEOTIDE SEQUENCE [LARGE SCALE GENOMIC DNA]</scope>
    <source>
        <strain evidence="10">Cb09-40</strain>
    </source>
</reference>
<feature type="transmembrane region" description="Helical" evidence="7">
    <location>
        <begin position="164"/>
        <end position="181"/>
    </location>
</feature>
<feature type="compositionally biased region" description="Polar residues" evidence="6">
    <location>
        <begin position="71"/>
        <end position="86"/>
    </location>
</feature>
<feature type="compositionally biased region" description="Low complexity" evidence="6">
    <location>
        <begin position="871"/>
        <end position="885"/>
    </location>
</feature>
<keyword evidence="5 7" id="KW-0472">Membrane</keyword>
<evidence type="ECO:0000256" key="2">
    <source>
        <dbReference type="ARBA" id="ARBA00022692"/>
    </source>
</evidence>
<dbReference type="PANTHER" id="PTHR31323:SF14">
    <property type="entry name" value="MECHANOSENSITIVE ION CHANNEL PROTEIN MSY2"/>
    <property type="match status" value="1"/>
</dbReference>
<feature type="region of interest" description="Disordered" evidence="6">
    <location>
        <begin position="1"/>
        <end position="31"/>
    </location>
</feature>
<dbReference type="Proteomes" id="UP000230605">
    <property type="component" value="Chromosome 2"/>
</dbReference>
<dbReference type="Pfam" id="PF00924">
    <property type="entry name" value="MS_channel_2nd"/>
    <property type="match status" value="1"/>
</dbReference>
<dbReference type="SUPFAM" id="SSF47473">
    <property type="entry name" value="EF-hand"/>
    <property type="match status" value="1"/>
</dbReference>
<dbReference type="InterPro" id="IPR011992">
    <property type="entry name" value="EF-hand-dom_pair"/>
</dbReference>
<evidence type="ECO:0000313" key="10">
    <source>
        <dbReference type="EMBL" id="WPA98819.1"/>
    </source>
</evidence>
<evidence type="ECO:0000256" key="1">
    <source>
        <dbReference type="ARBA" id="ARBA00004370"/>
    </source>
</evidence>
<protein>
    <submittedName>
        <fullName evidence="9">Putative MscS family protein</fullName>
    </submittedName>
</protein>
<evidence type="ECO:0000259" key="8">
    <source>
        <dbReference type="PROSITE" id="PS50222"/>
    </source>
</evidence>
<keyword evidence="12" id="KW-1185">Reference proteome</keyword>
<comment type="subcellular location">
    <subcellularLocation>
        <location evidence="1">Membrane</location>
    </subcellularLocation>
</comment>
<feature type="transmembrane region" description="Helical" evidence="7">
    <location>
        <begin position="524"/>
        <end position="548"/>
    </location>
</feature>
<reference evidence="9 11" key="1">
    <citation type="submission" date="2015-10" db="EMBL/GenBank/DDBJ databases">
        <title>The cercosporin biosynthetic gene cluster was horizontally transferred to several fungal lineages and shown to be expanded in Cercospora beticola based on microsynteny with recipient genomes.</title>
        <authorList>
            <person name="De Jonge R."/>
            <person name="Ebert M.K."/>
            <person name="Suttle J.C."/>
            <person name="Jurick Ii W.M."/>
            <person name="Secor G.A."/>
            <person name="Thomma B.P."/>
            <person name="Van De Peer Y."/>
            <person name="Bolton M.D."/>
        </authorList>
    </citation>
    <scope>NUCLEOTIDE SEQUENCE [LARGE SCALE GENOMIC DNA]</scope>
    <source>
        <strain evidence="9 11">09-40</strain>
    </source>
</reference>
<feature type="compositionally biased region" description="Basic and acidic residues" evidence="6">
    <location>
        <begin position="820"/>
        <end position="830"/>
    </location>
</feature>
<gene>
    <name evidence="9" type="ORF">CB0940_06203</name>
    <name evidence="10" type="ORF">RHO25_003432</name>
</gene>
<dbReference type="Pfam" id="PF25886">
    <property type="entry name" value="Msy1"/>
    <property type="match status" value="1"/>
</dbReference>
<name>A0A2G5HYZ5_CERBT</name>
<dbReference type="InterPro" id="IPR006685">
    <property type="entry name" value="MscS_channel_2nd"/>
</dbReference>
<evidence type="ECO:0000256" key="3">
    <source>
        <dbReference type="ARBA" id="ARBA00022837"/>
    </source>
</evidence>
<evidence type="ECO:0000256" key="4">
    <source>
        <dbReference type="ARBA" id="ARBA00022989"/>
    </source>
</evidence>
<dbReference type="AlphaFoldDB" id="A0A2G5HYZ5"/>
<feature type="domain" description="EF-hand" evidence="8">
    <location>
        <begin position="437"/>
        <end position="472"/>
    </location>
</feature>
<dbReference type="GO" id="GO:0006874">
    <property type="term" value="P:intracellular calcium ion homeostasis"/>
    <property type="evidence" value="ECO:0007669"/>
    <property type="project" value="TreeGrafter"/>
</dbReference>
<keyword evidence="3" id="KW-0106">Calcium</keyword>
<dbReference type="InterPro" id="IPR002048">
    <property type="entry name" value="EF_hand_dom"/>
</dbReference>
<evidence type="ECO:0000256" key="6">
    <source>
        <dbReference type="SAM" id="MobiDB-lite"/>
    </source>
</evidence>
<feature type="region of interest" description="Disordered" evidence="6">
    <location>
        <begin position="754"/>
        <end position="938"/>
    </location>
</feature>
<feature type="transmembrane region" description="Helical" evidence="7">
    <location>
        <begin position="493"/>
        <end position="512"/>
    </location>
</feature>
<keyword evidence="2 7" id="KW-0812">Transmembrane</keyword>
<dbReference type="EMBL" id="CP134185">
    <property type="protein sequence ID" value="WPA98819.1"/>
    <property type="molecule type" value="Genomic_DNA"/>
</dbReference>
<dbReference type="EMBL" id="LKMD01000102">
    <property type="protein sequence ID" value="PIA97764.1"/>
    <property type="molecule type" value="Genomic_DNA"/>
</dbReference>
<dbReference type="PANTHER" id="PTHR31323">
    <property type="entry name" value="MECHANOSENSITIVE ION CHANNEL PROTEIN MSY2"/>
    <property type="match status" value="1"/>
</dbReference>
<dbReference type="PROSITE" id="PS50222">
    <property type="entry name" value="EF_HAND_2"/>
    <property type="match status" value="1"/>
</dbReference>
<evidence type="ECO:0000313" key="11">
    <source>
        <dbReference type="Proteomes" id="UP000230605"/>
    </source>
</evidence>
<organism evidence="9 11">
    <name type="scientific">Cercospora beticola</name>
    <name type="common">Sugarbeet leaf spot fungus</name>
    <dbReference type="NCBI Taxonomy" id="122368"/>
    <lineage>
        <taxon>Eukaryota</taxon>
        <taxon>Fungi</taxon>
        <taxon>Dikarya</taxon>
        <taxon>Ascomycota</taxon>
        <taxon>Pezizomycotina</taxon>
        <taxon>Dothideomycetes</taxon>
        <taxon>Dothideomycetidae</taxon>
        <taxon>Mycosphaerellales</taxon>
        <taxon>Mycosphaerellaceae</taxon>
        <taxon>Cercospora</taxon>
    </lineage>
</organism>
<feature type="compositionally biased region" description="Polar residues" evidence="6">
    <location>
        <begin position="847"/>
        <end position="860"/>
    </location>
</feature>
<feature type="compositionally biased region" description="Low complexity" evidence="6">
    <location>
        <begin position="903"/>
        <end position="920"/>
    </location>
</feature>
<dbReference type="InterPro" id="IPR058650">
    <property type="entry name" value="Msy1/2-like"/>
</dbReference>
<dbReference type="GO" id="GO:0016020">
    <property type="term" value="C:membrane"/>
    <property type="evidence" value="ECO:0007669"/>
    <property type="project" value="UniProtKB-SubCell"/>
</dbReference>
<dbReference type="Proteomes" id="UP001302367">
    <property type="component" value="Chromosome 2"/>
</dbReference>
<evidence type="ECO:0000256" key="7">
    <source>
        <dbReference type="SAM" id="Phobius"/>
    </source>
</evidence>
<feature type="compositionally biased region" description="Polar residues" evidence="6">
    <location>
        <begin position="1"/>
        <end position="13"/>
    </location>
</feature>
<sequence>MSSHLHARPSQTKRFSREGFQPIPATHGDNMGYSNNMAYGGNDATIDIPLEQVQTHASSGGGLRNASATVENLQPTNPINEKQSTGGFFRGRRKKTQNDARKGYEEEADTLTTMGKIYNKILNFSIVTRYFVYVLPLGLLIAIPIIVGSFYSDERSPKIAGVRMVWFFTWVEVVWLSLWVSKLLAHFLPFVFQMLVGVVSSGVRKYASVIRKLEIPLSLVGWAVTSLATFKPLMTRNPYNSQARFALNTGAGTWVDIVQKVLAASVVCTLVFLGEKTIIQLISINYHAKQFNGRIKDSKRRIYILGLLYDASKAIFPQYCREFAEEDYAIADQINLAVFGGKKKAHNHRRSGSATPMKMLQTVGRVGDKVTSAFGNVASEITGKEVFNPNSSHSIVVEALEKKRTSEALARRIWMSLVVEGSESLSEEDIIEVLGPDRRHEAEEAYYNLDRDGNGDISLDEMIQTVVEWGRERKAIANSMADVAQAISVLDRMLCTVVLVAVVFIFIAFLNTNFVTTLATTGTALLSLSFVFSVTAQEILGSCIFLFVKHPFDVGDRIDIKDEAFVVEHISLLYTVFKRAYGTKTGQLCQYPNVVLNSLSLDNVSRSTAQTEHITLDIAFETSFDDIQILKNELHKFVTDKENNRDFQPDVEVEVLGTSDMSKLQLKVEIRHKSNWSNETLRAARRSKFMCALVAALRVVPIYGPGGGVDAAGSAANPNYAVTISDSEAKENAQHTADEREKARLVPTKKIEEAKASGAAVSENAARSAPGVSFQDPAIGGLNARDPARDDARDTAWATGRDDSTSTLGERPSYDQQDLNDVRGLLERANTRGRRKPSVRGGGPSVPSIQEPQVGQSTTGYPAPYRPNVATQPPQYQPSQSTLPTGFGSPVEMSQLPQRSTSNPYRQQQPGQGQLNPNTGRVDEDDDGFGNTRPYSGV</sequence>
<feature type="region of interest" description="Disordered" evidence="6">
    <location>
        <begin position="71"/>
        <end position="103"/>
    </location>
</feature>
<dbReference type="PROSITE" id="PS00018">
    <property type="entry name" value="EF_HAND_1"/>
    <property type="match status" value="1"/>
</dbReference>